<organism evidence="1 2">
    <name type="scientific">Amycolatopsis alba DSM 44262</name>
    <dbReference type="NCBI Taxonomy" id="1125972"/>
    <lineage>
        <taxon>Bacteria</taxon>
        <taxon>Bacillati</taxon>
        <taxon>Actinomycetota</taxon>
        <taxon>Actinomycetes</taxon>
        <taxon>Pseudonocardiales</taxon>
        <taxon>Pseudonocardiaceae</taxon>
        <taxon>Amycolatopsis</taxon>
    </lineage>
</organism>
<accession>A0A229S6L9</accession>
<dbReference type="AlphaFoldDB" id="A0A229S6L9"/>
<evidence type="ECO:0000313" key="1">
    <source>
        <dbReference type="EMBL" id="OXM54465.1"/>
    </source>
</evidence>
<proteinExistence type="predicted"/>
<keyword evidence="2" id="KW-1185">Reference proteome</keyword>
<name>A0A229S6L9_AMYAL</name>
<comment type="caution">
    <text evidence="1">The sequence shown here is derived from an EMBL/GenBank/DDBJ whole genome shotgun (WGS) entry which is preliminary data.</text>
</comment>
<protein>
    <submittedName>
        <fullName evidence="1">Uncharacterized protein</fullName>
    </submittedName>
</protein>
<dbReference type="OrthoDB" id="4233853at2"/>
<dbReference type="RefSeq" id="WP_020634989.1">
    <property type="nucleotide sequence ID" value="NZ_KB913032.1"/>
</dbReference>
<sequence length="130" mass="14123">MTAFPPLPAPGDLVPSEPVWSYPATARSGGYAHLRLFTVPGGGHLALVTDPGLGTSVTNAAEHIHAALTSQYGEPLWMIEHYPAARTMPDDGETLDLVDLVGREPVWRQIWPPLPRHRRRSVSVAGVADW</sequence>
<reference evidence="1 2" key="1">
    <citation type="submission" date="2017-07" db="EMBL/GenBank/DDBJ databases">
        <title>Amycolatopsis alba DSM 44262 Genome sequencing and assembly.</title>
        <authorList>
            <person name="Kaur N."/>
            <person name="Mayilraj S."/>
        </authorList>
    </citation>
    <scope>NUCLEOTIDE SEQUENCE [LARGE SCALE GENOMIC DNA]</scope>
    <source>
        <strain evidence="1 2">DSM 44262</strain>
    </source>
</reference>
<dbReference type="Proteomes" id="UP000215563">
    <property type="component" value="Unassembled WGS sequence"/>
</dbReference>
<dbReference type="EMBL" id="NMQU01000013">
    <property type="protein sequence ID" value="OXM54465.1"/>
    <property type="molecule type" value="Genomic_DNA"/>
</dbReference>
<evidence type="ECO:0000313" key="2">
    <source>
        <dbReference type="Proteomes" id="UP000215563"/>
    </source>
</evidence>
<gene>
    <name evidence="1" type="ORF">CFP75_05195</name>
</gene>